<dbReference type="InterPro" id="IPR027417">
    <property type="entry name" value="P-loop_NTPase"/>
</dbReference>
<organism evidence="6 7">
    <name type="scientific">Streptomyces tateyamensis</name>
    <dbReference type="NCBI Taxonomy" id="565073"/>
    <lineage>
        <taxon>Bacteria</taxon>
        <taxon>Bacillati</taxon>
        <taxon>Actinomycetota</taxon>
        <taxon>Actinomycetes</taxon>
        <taxon>Kitasatosporales</taxon>
        <taxon>Streptomycetaceae</taxon>
        <taxon>Streptomyces</taxon>
    </lineage>
</organism>
<dbReference type="PANTHER" id="PTHR42708">
    <property type="entry name" value="ATP/GTP-BINDING PROTEIN-RELATED"/>
    <property type="match status" value="1"/>
</dbReference>
<keyword evidence="7" id="KW-1185">Reference proteome</keyword>
<dbReference type="Gene3D" id="3.40.50.300">
    <property type="entry name" value="P-loop containing nucleotide triphosphate hydrolases"/>
    <property type="match status" value="1"/>
</dbReference>
<dbReference type="GO" id="GO:0005525">
    <property type="term" value="F:GTP binding"/>
    <property type="evidence" value="ECO:0007669"/>
    <property type="project" value="UniProtKB-KW"/>
</dbReference>
<evidence type="ECO:0000256" key="4">
    <source>
        <dbReference type="ARBA" id="ARBA00023134"/>
    </source>
</evidence>
<comment type="similarity">
    <text evidence="1">Belongs to the GPN-loop GTPase family.</text>
</comment>
<feature type="region of interest" description="Disordered" evidence="5">
    <location>
        <begin position="1"/>
        <end position="25"/>
    </location>
</feature>
<dbReference type="GO" id="GO:0005524">
    <property type="term" value="F:ATP binding"/>
    <property type="evidence" value="ECO:0007669"/>
    <property type="project" value="UniProtKB-KW"/>
</dbReference>
<dbReference type="InterPro" id="IPR004130">
    <property type="entry name" value="Gpn"/>
</dbReference>
<keyword evidence="6" id="KW-0067">ATP-binding</keyword>
<evidence type="ECO:0000256" key="1">
    <source>
        <dbReference type="ARBA" id="ARBA00005290"/>
    </source>
</evidence>
<evidence type="ECO:0000313" key="6">
    <source>
        <dbReference type="EMBL" id="PYC77741.1"/>
    </source>
</evidence>
<reference evidence="6 7" key="1">
    <citation type="submission" date="2018-03" db="EMBL/GenBank/DDBJ databases">
        <title>Bioinformatic expansion and discovery of thiopeptide antibiotics.</title>
        <authorList>
            <person name="Schwalen C.J."/>
            <person name="Hudson G.A."/>
            <person name="Mitchell D.A."/>
        </authorList>
    </citation>
    <scope>NUCLEOTIDE SEQUENCE [LARGE SCALE GENOMIC DNA]</scope>
    <source>
        <strain evidence="6 7">ATCC 21389</strain>
    </source>
</reference>
<evidence type="ECO:0000256" key="3">
    <source>
        <dbReference type="ARBA" id="ARBA00022801"/>
    </source>
</evidence>
<sequence>MAFGPGSERDGGARPGVSSPNVDSPNVDSAGVSYLGGGVQTAVKLLVTGHFAVGKTTFVGTLSEIEPLRTEEPMTEASVAVDDLTGVPDKATTTVAMDFGRLTLSQSLVLYLFGAPGQQRFTPLWRDMTLGALGALVLADTRRLEHSFPVMDLLEEHGLPYAVAVNRFDGAPEFAEAELREALDLLPSTPLVSCDARDRESATRALISLVQYLLNRPEAAEPA</sequence>
<evidence type="ECO:0000256" key="5">
    <source>
        <dbReference type="SAM" id="MobiDB-lite"/>
    </source>
</evidence>
<dbReference type="InterPro" id="IPR052705">
    <property type="entry name" value="Gliding_Motility_GTPase"/>
</dbReference>
<dbReference type="Pfam" id="PF03029">
    <property type="entry name" value="ATP_bind_1"/>
    <property type="match status" value="1"/>
</dbReference>
<dbReference type="Proteomes" id="UP000248039">
    <property type="component" value="Unassembled WGS sequence"/>
</dbReference>
<evidence type="ECO:0000313" key="7">
    <source>
        <dbReference type="Proteomes" id="UP000248039"/>
    </source>
</evidence>
<keyword evidence="4" id="KW-0342">GTP-binding</keyword>
<protein>
    <submittedName>
        <fullName evidence="6">ATP-binding protein</fullName>
    </submittedName>
</protein>
<dbReference type="OrthoDB" id="4319884at2"/>
<dbReference type="AlphaFoldDB" id="A0A2V4N1S2"/>
<keyword evidence="3" id="KW-0378">Hydrolase</keyword>
<dbReference type="EMBL" id="PYBW01000056">
    <property type="protein sequence ID" value="PYC77741.1"/>
    <property type="molecule type" value="Genomic_DNA"/>
</dbReference>
<evidence type="ECO:0000256" key="2">
    <source>
        <dbReference type="ARBA" id="ARBA00022741"/>
    </source>
</evidence>
<dbReference type="CDD" id="cd00882">
    <property type="entry name" value="Ras_like_GTPase"/>
    <property type="match status" value="1"/>
</dbReference>
<comment type="caution">
    <text evidence="6">The sequence shown here is derived from an EMBL/GenBank/DDBJ whole genome shotgun (WGS) entry which is preliminary data.</text>
</comment>
<gene>
    <name evidence="6" type="ORF">C7C46_17970</name>
</gene>
<keyword evidence="2" id="KW-0547">Nucleotide-binding</keyword>
<dbReference type="RefSeq" id="WP_110670872.1">
    <property type="nucleotide sequence ID" value="NZ_PYBW01000056.1"/>
</dbReference>
<dbReference type="GO" id="GO:0016787">
    <property type="term" value="F:hydrolase activity"/>
    <property type="evidence" value="ECO:0007669"/>
    <property type="project" value="UniProtKB-KW"/>
</dbReference>
<name>A0A2V4N1S2_9ACTN</name>
<dbReference type="SUPFAM" id="SSF52540">
    <property type="entry name" value="P-loop containing nucleoside triphosphate hydrolases"/>
    <property type="match status" value="1"/>
</dbReference>
<proteinExistence type="inferred from homology"/>
<dbReference type="PANTHER" id="PTHR42708:SF1">
    <property type="entry name" value="GLIDING MOTILITY PROTEIN MGLA"/>
    <property type="match status" value="1"/>
</dbReference>
<accession>A0A2V4N1S2</accession>